<accession>A0A0K0GGJ3</accession>
<sequence length="40" mass="4655">MLLKATDAEEETRFLSFVEAKTVTAQQALTNYYWKARRSS</sequence>
<proteinExistence type="predicted"/>
<evidence type="ECO:0000313" key="1">
    <source>
        <dbReference type="EMBL" id="ACD57194.1"/>
    </source>
</evidence>
<dbReference type="EMBL" id="CP000967">
    <property type="protein sequence ID" value="ACD57194.1"/>
    <property type="molecule type" value="Genomic_DNA"/>
</dbReference>
<dbReference type="Proteomes" id="UP000001740">
    <property type="component" value="Chromosome"/>
</dbReference>
<dbReference type="KEGG" id="xop:PXO_03917"/>
<gene>
    <name evidence="1" type="ordered locus">PXO_03917</name>
</gene>
<name>A0A0K0GGJ3_XANOP</name>
<dbReference type="AlphaFoldDB" id="A0A0K0GGJ3"/>
<protein>
    <submittedName>
        <fullName evidence="1">Uncharacterized protein</fullName>
    </submittedName>
</protein>
<dbReference type="HOGENOM" id="CLU_3298685_0_0_6"/>
<reference evidence="1 2" key="1">
    <citation type="journal article" date="2008" name="BMC Genomics">
        <title>Genome sequence and rapid evolution of the rice pathogen Xanthomonas oryzae pv. oryzae PXO99A.</title>
        <authorList>
            <person name="Salzberg S.L."/>
            <person name="Sommer D.D."/>
            <person name="Schatz M.C."/>
            <person name="Phillippy A.M."/>
            <person name="Rabinowicz P.D."/>
            <person name="Tsuge S."/>
            <person name="Furutani A."/>
            <person name="Ochiai H."/>
            <person name="Delcher A.L."/>
            <person name="Kelley D."/>
            <person name="Madupu R."/>
            <person name="Puiu D."/>
            <person name="Radune D."/>
            <person name="Shumway M."/>
            <person name="Trapnell C."/>
            <person name="Aparna G."/>
            <person name="Jha G."/>
            <person name="Pandey A."/>
            <person name="Patil P.B."/>
            <person name="Ishihara H."/>
            <person name="Meyer D.F."/>
            <person name="Szurek B."/>
            <person name="Verdier V."/>
            <person name="Koebnik R."/>
            <person name="Dow J.M."/>
            <person name="Ryan R.P."/>
            <person name="Hirata H."/>
            <person name="Tsuyumu S."/>
            <person name="Won Lee S."/>
            <person name="Seo Y.S."/>
            <person name="Sriariyanum M."/>
            <person name="Ronald P.C."/>
            <person name="Sonti R.V."/>
            <person name="Van Sluys M.A."/>
            <person name="Leach J.E."/>
            <person name="White F.F."/>
            <person name="Bogdanove A.J."/>
        </authorList>
    </citation>
    <scope>NUCLEOTIDE SEQUENCE [LARGE SCALE GENOMIC DNA]</scope>
    <source>
        <strain evidence="1 2">PXO99A</strain>
    </source>
</reference>
<evidence type="ECO:0000313" key="2">
    <source>
        <dbReference type="Proteomes" id="UP000001740"/>
    </source>
</evidence>
<organism evidence="1 2">
    <name type="scientific">Xanthomonas oryzae pv. oryzae (strain PXO99A)</name>
    <dbReference type="NCBI Taxonomy" id="360094"/>
    <lineage>
        <taxon>Bacteria</taxon>
        <taxon>Pseudomonadati</taxon>
        <taxon>Pseudomonadota</taxon>
        <taxon>Gammaproteobacteria</taxon>
        <taxon>Lysobacterales</taxon>
        <taxon>Lysobacteraceae</taxon>
        <taxon>Xanthomonas</taxon>
    </lineage>
</organism>